<accession>A0AAV5TJM7</accession>
<proteinExistence type="predicted"/>
<gene>
    <name evidence="1" type="ORF">PENTCL1PPCAC_16663</name>
</gene>
<organism evidence="1 2">
    <name type="scientific">Pristionchus entomophagus</name>
    <dbReference type="NCBI Taxonomy" id="358040"/>
    <lineage>
        <taxon>Eukaryota</taxon>
        <taxon>Metazoa</taxon>
        <taxon>Ecdysozoa</taxon>
        <taxon>Nematoda</taxon>
        <taxon>Chromadorea</taxon>
        <taxon>Rhabditida</taxon>
        <taxon>Rhabditina</taxon>
        <taxon>Diplogasteromorpha</taxon>
        <taxon>Diplogasteroidea</taxon>
        <taxon>Neodiplogasteridae</taxon>
        <taxon>Pristionchus</taxon>
    </lineage>
</organism>
<evidence type="ECO:0000313" key="1">
    <source>
        <dbReference type="EMBL" id="GMS94488.1"/>
    </source>
</evidence>
<comment type="caution">
    <text evidence="1">The sequence shown here is derived from an EMBL/GenBank/DDBJ whole genome shotgun (WGS) entry which is preliminary data.</text>
</comment>
<keyword evidence="2" id="KW-1185">Reference proteome</keyword>
<dbReference type="Proteomes" id="UP001432027">
    <property type="component" value="Unassembled WGS sequence"/>
</dbReference>
<reference evidence="1" key="1">
    <citation type="submission" date="2023-10" db="EMBL/GenBank/DDBJ databases">
        <title>Genome assembly of Pristionchus species.</title>
        <authorList>
            <person name="Yoshida K."/>
            <person name="Sommer R.J."/>
        </authorList>
    </citation>
    <scope>NUCLEOTIDE SEQUENCE</scope>
    <source>
        <strain evidence="1">RS0144</strain>
    </source>
</reference>
<name>A0AAV5TJM7_9BILA</name>
<sequence>MERRHWNASTIEVVLVPSSQLACLATRHRRWSHIGGAMNGRNPVHLSPLHSTTIVLPHIPSPIPSLSVSLLLPPPPIFVFPIISSLISSLAIPLHNSILNSLVSLFMTSVSSSISRSFSIPATRASLSASPIIALA</sequence>
<dbReference type="EMBL" id="BTSX01000004">
    <property type="protein sequence ID" value="GMS94488.1"/>
    <property type="molecule type" value="Genomic_DNA"/>
</dbReference>
<evidence type="ECO:0008006" key="3">
    <source>
        <dbReference type="Google" id="ProtNLM"/>
    </source>
</evidence>
<protein>
    <recommendedName>
        <fullName evidence="3">G protein-coupled receptor</fullName>
    </recommendedName>
</protein>
<dbReference type="AlphaFoldDB" id="A0AAV5TJM7"/>
<evidence type="ECO:0000313" key="2">
    <source>
        <dbReference type="Proteomes" id="UP001432027"/>
    </source>
</evidence>